<accession>A0A6B2GW68</accession>
<proteinExistence type="predicted"/>
<dbReference type="AlphaFoldDB" id="A0A6B2GW68"/>
<dbReference type="InterPro" id="IPR002931">
    <property type="entry name" value="Transglutaminase-like"/>
</dbReference>
<evidence type="ECO:0000313" key="5">
    <source>
        <dbReference type="Proteomes" id="UP000478546"/>
    </source>
</evidence>
<organism evidence="4 5">
    <name type="scientific">Pontibacter fetidus</name>
    <dbReference type="NCBI Taxonomy" id="2700082"/>
    <lineage>
        <taxon>Bacteria</taxon>
        <taxon>Pseudomonadati</taxon>
        <taxon>Bacteroidota</taxon>
        <taxon>Cytophagia</taxon>
        <taxon>Cytophagales</taxon>
        <taxon>Hymenobacteraceae</taxon>
        <taxon>Pontibacter</taxon>
    </lineage>
</organism>
<reference evidence="4 5" key="1">
    <citation type="submission" date="2020-01" db="EMBL/GenBank/DDBJ databases">
        <authorList>
            <person name="Kim M.K."/>
        </authorList>
    </citation>
    <scope>NUCLEOTIDE SEQUENCE [LARGE SCALE GENOMIC DNA]</scope>
    <source>
        <strain evidence="4 5">BT213</strain>
    </source>
</reference>
<keyword evidence="5" id="KW-1185">Reference proteome</keyword>
<feature type="domain" description="Transglutaminase-like" evidence="2">
    <location>
        <begin position="275"/>
        <end position="345"/>
    </location>
</feature>
<dbReference type="InterPro" id="IPR024618">
    <property type="entry name" value="DUF3857"/>
</dbReference>
<dbReference type="Gene3D" id="3.10.620.30">
    <property type="match status" value="1"/>
</dbReference>
<keyword evidence="1" id="KW-0732">Signal</keyword>
<feature type="signal peptide" evidence="1">
    <location>
        <begin position="1"/>
        <end position="23"/>
    </location>
</feature>
<dbReference type="Gene3D" id="2.60.120.1130">
    <property type="match status" value="1"/>
</dbReference>
<name>A0A6B2GW68_9BACT</name>
<evidence type="ECO:0000256" key="1">
    <source>
        <dbReference type="SAM" id="SignalP"/>
    </source>
</evidence>
<dbReference type="Pfam" id="PF01841">
    <property type="entry name" value="Transglut_core"/>
    <property type="match status" value="1"/>
</dbReference>
<evidence type="ECO:0000259" key="3">
    <source>
        <dbReference type="Pfam" id="PF12969"/>
    </source>
</evidence>
<sequence>MKQKTTLLPLILWLAISSLAAFAAKQTNPIDLKKGANVIINKEETVFAVASRGSATTTFKTRITILNENGLHRAKLYVPYDKLTKVVYVKGTSYDTYGVKLKTLKNSDIVDVSAITDNSLFADNRVKIANLSHTMYPFTVEFEYQVTTTNMLFYPTWAPLDEESLSVEKSVFTVTIPAGLKLRYREANLQQPVAMRTEAGQQIFTWEVSNLAPFKSEPYMPPMAELVPMVRTAPTDFEVEGYAGNMETWLNYGQWINKLNAGRDVLPEATKTKIAAIVADAKTPEEKAKRIYNYLQNNTRYISIQLGIGGWQPFEASFVDGKGYGDCKALTNYTQAMLKTVGIDSYHALIRAGDDVAPILSDFPGQQFNHVILSVPMEKDTLWLECTSQHESAGYTGSFTGNRKALLVTPEGGKLVSTPTYTATENTQYRTATVKLDEKGNGTANVQTRYTGLSHEDHRDVMQNASPENQRKWLYKNIDIPAFEIQNFAFELKKGKLPEVNEKLELSLRQVATLSGKRMFLAPNLMNKWDSTPNAVENRKWDVMRASAYTNTDIVTYEMPAGYTLEYKPTDTNYKTEFGTFKTITKVDGQKVTYERTLQMNKGRFKPEAYAQMLEFMNNIVKADGQQLVFVKNVQ</sequence>
<dbReference type="Proteomes" id="UP000478546">
    <property type="component" value="Unassembled WGS sequence"/>
</dbReference>
<gene>
    <name evidence="4" type="ORF">GWO68_04485</name>
</gene>
<dbReference type="SUPFAM" id="SSF54001">
    <property type="entry name" value="Cysteine proteinases"/>
    <property type="match status" value="1"/>
</dbReference>
<protein>
    <submittedName>
        <fullName evidence="4">DUF3857 domain-containing protein</fullName>
    </submittedName>
</protein>
<feature type="domain" description="DUF3857" evidence="3">
    <location>
        <begin position="52"/>
        <end position="214"/>
    </location>
</feature>
<dbReference type="RefSeq" id="WP_162345221.1">
    <property type="nucleotide sequence ID" value="NZ_JAAEAA010000004.1"/>
</dbReference>
<dbReference type="EMBL" id="JAAEAA010000004">
    <property type="protein sequence ID" value="NDK55169.1"/>
    <property type="molecule type" value="Genomic_DNA"/>
</dbReference>
<evidence type="ECO:0000259" key="2">
    <source>
        <dbReference type="Pfam" id="PF01841"/>
    </source>
</evidence>
<comment type="caution">
    <text evidence="4">The sequence shown here is derived from an EMBL/GenBank/DDBJ whole genome shotgun (WGS) entry which is preliminary data.</text>
</comment>
<dbReference type="Gene3D" id="2.60.40.3140">
    <property type="match status" value="1"/>
</dbReference>
<dbReference type="Pfam" id="PF12969">
    <property type="entry name" value="DUF3857"/>
    <property type="match status" value="1"/>
</dbReference>
<dbReference type="InterPro" id="IPR038765">
    <property type="entry name" value="Papain-like_cys_pep_sf"/>
</dbReference>
<evidence type="ECO:0000313" key="4">
    <source>
        <dbReference type="EMBL" id="NDK55169.1"/>
    </source>
</evidence>
<feature type="chain" id="PRO_5025661207" evidence="1">
    <location>
        <begin position="24"/>
        <end position="635"/>
    </location>
</feature>